<evidence type="ECO:0000313" key="1">
    <source>
        <dbReference type="EMBL" id="CAB5150930.1"/>
    </source>
</evidence>
<gene>
    <name evidence="1" type="ORF">UFOVP148_14</name>
</gene>
<dbReference type="EMBL" id="LR798197">
    <property type="protein sequence ID" value="CAB5150930.1"/>
    <property type="molecule type" value="Genomic_DNA"/>
</dbReference>
<accession>A0A6J7W691</accession>
<protein>
    <submittedName>
        <fullName evidence="1">Uncharacterized protein</fullName>
    </submittedName>
</protein>
<name>A0A6J7W691_9CAUD</name>
<reference evidence="1" key="1">
    <citation type="submission" date="2020-05" db="EMBL/GenBank/DDBJ databases">
        <authorList>
            <person name="Chiriac C."/>
            <person name="Salcher M."/>
            <person name="Ghai R."/>
            <person name="Kavagutti S V."/>
        </authorList>
    </citation>
    <scope>NUCLEOTIDE SEQUENCE</scope>
</reference>
<proteinExistence type="predicted"/>
<organism evidence="1">
    <name type="scientific">uncultured Caudovirales phage</name>
    <dbReference type="NCBI Taxonomy" id="2100421"/>
    <lineage>
        <taxon>Viruses</taxon>
        <taxon>Duplodnaviria</taxon>
        <taxon>Heunggongvirae</taxon>
        <taxon>Uroviricota</taxon>
        <taxon>Caudoviricetes</taxon>
        <taxon>Peduoviridae</taxon>
        <taxon>Maltschvirus</taxon>
        <taxon>Maltschvirus maltsch</taxon>
    </lineage>
</organism>
<sequence length="44" mass="5193">MKPLKIKTKFPAWLWLWTGAKENLFELSKEDLQTFKLLALEASK</sequence>